<dbReference type="RefSeq" id="WP_037995967.1">
    <property type="nucleotide sequence ID" value="NZ_CP036487.1"/>
</dbReference>
<dbReference type="SUPFAM" id="SSF46689">
    <property type="entry name" value="Homeodomain-like"/>
    <property type="match status" value="1"/>
</dbReference>
<proteinExistence type="predicted"/>
<name>A0ABS0QDW3_THEVU</name>
<dbReference type="Pfam" id="PF14246">
    <property type="entry name" value="TetR_C_7"/>
    <property type="match status" value="1"/>
</dbReference>
<evidence type="ECO:0000256" key="1">
    <source>
        <dbReference type="ARBA" id="ARBA00023125"/>
    </source>
</evidence>
<protein>
    <submittedName>
        <fullName evidence="4">TetR/AcrR family transcriptional regulator</fullName>
    </submittedName>
</protein>
<evidence type="ECO:0000313" key="5">
    <source>
        <dbReference type="Proteomes" id="UP000641910"/>
    </source>
</evidence>
<dbReference type="PROSITE" id="PS50977">
    <property type="entry name" value="HTH_TETR_2"/>
    <property type="match status" value="1"/>
</dbReference>
<dbReference type="Pfam" id="PF00440">
    <property type="entry name" value="TetR_N"/>
    <property type="match status" value="1"/>
</dbReference>
<evidence type="ECO:0000256" key="2">
    <source>
        <dbReference type="PROSITE-ProRule" id="PRU00335"/>
    </source>
</evidence>
<feature type="domain" description="HTH tetR-type" evidence="3">
    <location>
        <begin position="11"/>
        <end position="71"/>
    </location>
</feature>
<keyword evidence="1 2" id="KW-0238">DNA-binding</keyword>
<dbReference type="Gene3D" id="1.10.357.10">
    <property type="entry name" value="Tetracycline Repressor, domain 2"/>
    <property type="match status" value="1"/>
</dbReference>
<dbReference type="Proteomes" id="UP000641910">
    <property type="component" value="Unassembled WGS sequence"/>
</dbReference>
<feature type="DNA-binding region" description="H-T-H motif" evidence="2">
    <location>
        <begin position="34"/>
        <end position="53"/>
    </location>
</feature>
<reference evidence="4 5" key="1">
    <citation type="submission" date="2020-12" db="EMBL/GenBank/DDBJ databases">
        <title>WGS of Thermoactinomyces spp.</title>
        <authorList>
            <person name="Cheng K."/>
        </authorList>
    </citation>
    <scope>NUCLEOTIDE SEQUENCE [LARGE SCALE GENOMIC DNA]</scope>
    <source>
        <strain evidence="5">CICC 10650\ACCC 41061</strain>
    </source>
</reference>
<dbReference type="EMBL" id="JAECVU010000001">
    <property type="protein sequence ID" value="MBH8587232.1"/>
    <property type="molecule type" value="Genomic_DNA"/>
</dbReference>
<evidence type="ECO:0000259" key="3">
    <source>
        <dbReference type="PROSITE" id="PS50977"/>
    </source>
</evidence>
<dbReference type="PRINTS" id="PR00455">
    <property type="entry name" value="HTHTETR"/>
</dbReference>
<gene>
    <name evidence="4" type="ORF">I8U22_00160</name>
</gene>
<comment type="caution">
    <text evidence="4">The sequence shown here is derived from an EMBL/GenBank/DDBJ whole genome shotgun (WGS) entry which is preliminary data.</text>
</comment>
<organism evidence="4 5">
    <name type="scientific">Thermoactinomyces vulgaris</name>
    <dbReference type="NCBI Taxonomy" id="2026"/>
    <lineage>
        <taxon>Bacteria</taxon>
        <taxon>Bacillati</taxon>
        <taxon>Bacillota</taxon>
        <taxon>Bacilli</taxon>
        <taxon>Bacillales</taxon>
        <taxon>Thermoactinomycetaceae</taxon>
        <taxon>Thermoactinomyces</taxon>
    </lineage>
</organism>
<keyword evidence="5" id="KW-1185">Reference proteome</keyword>
<evidence type="ECO:0000313" key="4">
    <source>
        <dbReference type="EMBL" id="MBH8587232.1"/>
    </source>
</evidence>
<dbReference type="InterPro" id="IPR001647">
    <property type="entry name" value="HTH_TetR"/>
</dbReference>
<dbReference type="InterPro" id="IPR039536">
    <property type="entry name" value="TetR_C_Proteobacteria"/>
</dbReference>
<dbReference type="InterPro" id="IPR050109">
    <property type="entry name" value="HTH-type_TetR-like_transc_reg"/>
</dbReference>
<dbReference type="PANTHER" id="PTHR30055">
    <property type="entry name" value="HTH-TYPE TRANSCRIPTIONAL REGULATOR RUTR"/>
    <property type="match status" value="1"/>
</dbReference>
<dbReference type="InterPro" id="IPR009057">
    <property type="entry name" value="Homeodomain-like_sf"/>
</dbReference>
<accession>A0ABS0QDW3</accession>
<dbReference type="SUPFAM" id="SSF48498">
    <property type="entry name" value="Tetracyclin repressor-like, C-terminal domain"/>
    <property type="match status" value="1"/>
</dbReference>
<sequence length="210" mass="23588">MISKERSPRSRTKQDQIRTAAERLFLKNGFAATSMDAITTEAGVSKQTVYSYYSSKEDLLVDVLKQLIHSLTENLCSFENMSLNNRDELHQALNNLAYHYISSLMQSNYLALMRVIVAESPRFPQLGNLFRSTLPEKVIKSVSAILEQAKNKGLVNVVDVNAAVRMFVGPLLTYILLGGLIVTDRPPQQPDTKDLEAIVNLYMKAIVKDH</sequence>
<dbReference type="PANTHER" id="PTHR30055:SF146">
    <property type="entry name" value="HTH-TYPE TRANSCRIPTIONAL DUAL REGULATOR CECR"/>
    <property type="match status" value="1"/>
</dbReference>
<dbReference type="InterPro" id="IPR036271">
    <property type="entry name" value="Tet_transcr_reg_TetR-rel_C_sf"/>
</dbReference>